<dbReference type="Pfam" id="PF01565">
    <property type="entry name" value="FAD_binding_4"/>
    <property type="match status" value="1"/>
</dbReference>
<protein>
    <submittedName>
        <fullName evidence="6">Oxidoreductase</fullName>
    </submittedName>
</protein>
<name>A0ABQ1V9K8_9NOCA</name>
<dbReference type="InterPro" id="IPR006094">
    <property type="entry name" value="Oxid_FAD_bind_N"/>
</dbReference>
<comment type="caution">
    <text evidence="6">The sequence shown here is derived from an EMBL/GenBank/DDBJ whole genome shotgun (WGS) entry which is preliminary data.</text>
</comment>
<dbReference type="Gene3D" id="1.10.45.10">
    <property type="entry name" value="Vanillyl-alcohol Oxidase, Chain A, domain 4"/>
    <property type="match status" value="1"/>
</dbReference>
<evidence type="ECO:0000256" key="1">
    <source>
        <dbReference type="ARBA" id="ARBA00001974"/>
    </source>
</evidence>
<dbReference type="Gene3D" id="3.30.465.10">
    <property type="match status" value="1"/>
</dbReference>
<dbReference type="PROSITE" id="PS51387">
    <property type="entry name" value="FAD_PCMH"/>
    <property type="match status" value="1"/>
</dbReference>
<dbReference type="PANTHER" id="PTHR42934:SF2">
    <property type="entry name" value="GLYCOLATE OXIDASE SUBUNIT GLCD"/>
    <property type="match status" value="1"/>
</dbReference>
<dbReference type="SUPFAM" id="SSF56176">
    <property type="entry name" value="FAD-binding/transporter-associated domain-like"/>
    <property type="match status" value="1"/>
</dbReference>
<dbReference type="SUPFAM" id="SSF55103">
    <property type="entry name" value="FAD-linked oxidases, C-terminal domain"/>
    <property type="match status" value="1"/>
</dbReference>
<evidence type="ECO:0000313" key="6">
    <source>
        <dbReference type="EMBL" id="GGF43595.1"/>
    </source>
</evidence>
<reference evidence="7" key="1">
    <citation type="journal article" date="2019" name="Int. J. Syst. Evol. Microbiol.">
        <title>The Global Catalogue of Microorganisms (GCM) 10K type strain sequencing project: providing services to taxonomists for standard genome sequencing and annotation.</title>
        <authorList>
            <consortium name="The Broad Institute Genomics Platform"/>
            <consortium name="The Broad Institute Genome Sequencing Center for Infectious Disease"/>
            <person name="Wu L."/>
            <person name="Ma J."/>
        </authorList>
    </citation>
    <scope>NUCLEOTIDE SEQUENCE [LARGE SCALE GENOMIC DNA]</scope>
    <source>
        <strain evidence="7">CCM 7855</strain>
    </source>
</reference>
<gene>
    <name evidence="6" type="primary">glcD</name>
    <name evidence="6" type="ORF">GCM10007298_44130</name>
</gene>
<dbReference type="PANTHER" id="PTHR42934">
    <property type="entry name" value="GLYCOLATE OXIDASE SUBUNIT GLCD"/>
    <property type="match status" value="1"/>
</dbReference>
<dbReference type="EMBL" id="BMCS01000003">
    <property type="protein sequence ID" value="GGF43595.1"/>
    <property type="molecule type" value="Genomic_DNA"/>
</dbReference>
<comment type="cofactor">
    <cofactor evidence="1">
        <name>FAD</name>
        <dbReference type="ChEBI" id="CHEBI:57692"/>
    </cofactor>
</comment>
<evidence type="ECO:0000313" key="7">
    <source>
        <dbReference type="Proteomes" id="UP000632454"/>
    </source>
</evidence>
<organism evidence="6 7">
    <name type="scientific">Williamsia phyllosphaerae</name>
    <dbReference type="NCBI Taxonomy" id="885042"/>
    <lineage>
        <taxon>Bacteria</taxon>
        <taxon>Bacillati</taxon>
        <taxon>Actinomycetota</taxon>
        <taxon>Actinomycetes</taxon>
        <taxon>Mycobacteriales</taxon>
        <taxon>Nocardiaceae</taxon>
        <taxon>Williamsia</taxon>
    </lineage>
</organism>
<dbReference type="InterPro" id="IPR016169">
    <property type="entry name" value="FAD-bd_PCMH_sub2"/>
</dbReference>
<dbReference type="RefSeq" id="WP_188492970.1">
    <property type="nucleotide sequence ID" value="NZ_BMCS01000003.1"/>
</dbReference>
<feature type="domain" description="FAD-binding PCMH-type" evidence="5">
    <location>
        <begin position="41"/>
        <end position="220"/>
    </location>
</feature>
<keyword evidence="3" id="KW-0274">FAD</keyword>
<evidence type="ECO:0000256" key="2">
    <source>
        <dbReference type="ARBA" id="ARBA00022630"/>
    </source>
</evidence>
<dbReference type="Proteomes" id="UP000632454">
    <property type="component" value="Unassembled WGS sequence"/>
</dbReference>
<dbReference type="Pfam" id="PF02913">
    <property type="entry name" value="FAD-oxidase_C"/>
    <property type="match status" value="1"/>
</dbReference>
<evidence type="ECO:0000256" key="4">
    <source>
        <dbReference type="ARBA" id="ARBA00023002"/>
    </source>
</evidence>
<dbReference type="InterPro" id="IPR036318">
    <property type="entry name" value="FAD-bd_PCMH-like_sf"/>
</dbReference>
<evidence type="ECO:0000259" key="5">
    <source>
        <dbReference type="PROSITE" id="PS51387"/>
    </source>
</evidence>
<dbReference type="InterPro" id="IPR004113">
    <property type="entry name" value="FAD-bd_oxidored_4_C"/>
</dbReference>
<dbReference type="InterPro" id="IPR016166">
    <property type="entry name" value="FAD-bd_PCMH"/>
</dbReference>
<sequence length="468" mass="48324">MTISTRVQAVSADLAEIVGARDVFHSDDVGDDYGHDEALHVAPVTPMFVVRPSTPEQVATLLRYASEHAIPVTARGSGTGLSGAARPLADGMVISFENMAEIIEIDVDDQVAVLQPGVGLAELDEAAGRVGLMYSVYPGELSASIGGTVGTNAGGMRAVKYGVTRHNVLGLQAALATGALIRTGGAIAKVSTGYDLTQLIIGSEGTLALATEVTVKLHPRLAYSATLLAPFATVDEVVGIVPAVIATGCAPVIVEYIDAMTMASITYSQNLSLGIPDALRDTAQAYLVVSLENRDRDRLDGDIELLGSLVAQRGALESFVLDGGSARALISAREKAFWTAKAAGADDIIDMVVPRTAMPAFLSRSRELATAAGGAAIGCGHAGDGNVHLAIFCPDAEARRGLLRDIFALGMGMGGAISGEHGVGRSKSAHFAELTDPAVIAVMREIKRGFDPAGILNPGVLFGEGEPG</sequence>
<keyword evidence="7" id="KW-1185">Reference proteome</keyword>
<dbReference type="InterPro" id="IPR051914">
    <property type="entry name" value="FAD-linked_OxidoTrans_Type4"/>
</dbReference>
<dbReference type="Gene3D" id="3.30.70.2740">
    <property type="match status" value="1"/>
</dbReference>
<keyword evidence="2" id="KW-0285">Flavoprotein</keyword>
<dbReference type="InterPro" id="IPR016171">
    <property type="entry name" value="Vanillyl_alc_oxidase_C-sub2"/>
</dbReference>
<evidence type="ECO:0000256" key="3">
    <source>
        <dbReference type="ARBA" id="ARBA00022827"/>
    </source>
</evidence>
<dbReference type="InterPro" id="IPR016164">
    <property type="entry name" value="FAD-linked_Oxase-like_C"/>
</dbReference>
<accession>A0ABQ1V9K8</accession>
<proteinExistence type="predicted"/>
<keyword evidence="4" id="KW-0560">Oxidoreductase</keyword>